<dbReference type="InterPro" id="IPR052893">
    <property type="entry name" value="TCS_response_regulator"/>
</dbReference>
<evidence type="ECO:0000259" key="2">
    <source>
        <dbReference type="PROSITE" id="PS50110"/>
    </source>
</evidence>
<proteinExistence type="predicted"/>
<dbReference type="PANTHER" id="PTHR44520">
    <property type="entry name" value="RESPONSE REGULATOR RCP1-RELATED"/>
    <property type="match status" value="1"/>
</dbReference>
<dbReference type="PROSITE" id="PS50110">
    <property type="entry name" value="RESPONSE_REGULATORY"/>
    <property type="match status" value="1"/>
</dbReference>
<dbReference type="PANTHER" id="PTHR44520:SF2">
    <property type="entry name" value="RESPONSE REGULATOR RCP1"/>
    <property type="match status" value="1"/>
</dbReference>
<accession>A0A7X1NVI1</accession>
<dbReference type="Pfam" id="PF00072">
    <property type="entry name" value="Response_reg"/>
    <property type="match status" value="1"/>
</dbReference>
<keyword evidence="4" id="KW-1185">Reference proteome</keyword>
<dbReference type="RefSeq" id="WP_152870502.1">
    <property type="nucleotide sequence ID" value="NZ_WBSL01000002.1"/>
</dbReference>
<dbReference type="SMART" id="SM00448">
    <property type="entry name" value="REC"/>
    <property type="match status" value="1"/>
</dbReference>
<dbReference type="Proteomes" id="UP000484842">
    <property type="component" value="Unassembled WGS sequence"/>
</dbReference>
<evidence type="ECO:0000313" key="4">
    <source>
        <dbReference type="Proteomes" id="UP000484842"/>
    </source>
</evidence>
<dbReference type="InterPro" id="IPR011006">
    <property type="entry name" value="CheY-like_superfamily"/>
</dbReference>
<reference evidence="3 4" key="1">
    <citation type="submission" date="2019-10" db="EMBL/GenBank/DDBJ databases">
        <title>Deinococcus sp. isolated from soil.</title>
        <authorList>
            <person name="Li Y."/>
            <person name="Wang J."/>
        </authorList>
    </citation>
    <scope>NUCLEOTIDE SEQUENCE [LARGE SCALE GENOMIC DNA]</scope>
    <source>
        <strain evidence="3 4">SDU3-2</strain>
    </source>
</reference>
<feature type="modified residue" description="4-aspartylphosphate" evidence="1">
    <location>
        <position position="66"/>
    </location>
</feature>
<comment type="caution">
    <text evidence="3">The sequence shown here is derived from an EMBL/GenBank/DDBJ whole genome shotgun (WGS) entry which is preliminary data.</text>
</comment>
<sequence length="148" mass="16468">MTSTKPIEILLVEDNPADILLTEEAFEEAHFPHRLHIARDGVDALAFLRREGPYAGTATPDVILLDLNMPRMGGLEVLDVLKVDDALRNIPVVVLTTSRAEGDIWRSYNLHANAYIPKPVTISEFVDVIKSFGTFWFATAALSPKERP</sequence>
<dbReference type="Gene3D" id="3.40.50.2300">
    <property type="match status" value="1"/>
</dbReference>
<dbReference type="EMBL" id="WBSL01000002">
    <property type="protein sequence ID" value="MPY66438.1"/>
    <property type="molecule type" value="Genomic_DNA"/>
</dbReference>
<gene>
    <name evidence="3" type="ORF">F8S09_06975</name>
</gene>
<dbReference type="SUPFAM" id="SSF52172">
    <property type="entry name" value="CheY-like"/>
    <property type="match status" value="1"/>
</dbReference>
<dbReference type="GO" id="GO:0000160">
    <property type="term" value="P:phosphorelay signal transduction system"/>
    <property type="evidence" value="ECO:0007669"/>
    <property type="project" value="InterPro"/>
</dbReference>
<evidence type="ECO:0000313" key="3">
    <source>
        <dbReference type="EMBL" id="MPY66438.1"/>
    </source>
</evidence>
<organism evidence="3 4">
    <name type="scientific">Deinococcus terrestris</name>
    <dbReference type="NCBI Taxonomy" id="2651870"/>
    <lineage>
        <taxon>Bacteria</taxon>
        <taxon>Thermotogati</taxon>
        <taxon>Deinococcota</taxon>
        <taxon>Deinococci</taxon>
        <taxon>Deinococcales</taxon>
        <taxon>Deinococcaceae</taxon>
        <taxon>Deinococcus</taxon>
    </lineage>
</organism>
<dbReference type="AlphaFoldDB" id="A0A7X1NVI1"/>
<dbReference type="CDD" id="cd17557">
    <property type="entry name" value="REC_Rcp-like"/>
    <property type="match status" value="1"/>
</dbReference>
<feature type="domain" description="Response regulatory" evidence="2">
    <location>
        <begin position="8"/>
        <end position="133"/>
    </location>
</feature>
<protein>
    <submittedName>
        <fullName evidence="3">Response regulator</fullName>
    </submittedName>
</protein>
<evidence type="ECO:0000256" key="1">
    <source>
        <dbReference type="PROSITE-ProRule" id="PRU00169"/>
    </source>
</evidence>
<dbReference type="InterPro" id="IPR001789">
    <property type="entry name" value="Sig_transdc_resp-reg_receiver"/>
</dbReference>
<name>A0A7X1NVI1_9DEIO</name>
<keyword evidence="1" id="KW-0597">Phosphoprotein</keyword>